<proteinExistence type="predicted"/>
<keyword evidence="3" id="KW-0695">RNA-directed DNA polymerase</keyword>
<dbReference type="Gene3D" id="3.60.10.10">
    <property type="entry name" value="Endonuclease/exonuclease/phosphatase"/>
    <property type="match status" value="1"/>
</dbReference>
<reference evidence="3" key="2">
    <citation type="submission" date="2020-06" db="EMBL/GenBank/DDBJ databases">
        <authorList>
            <person name="Sheffer M."/>
        </authorList>
    </citation>
    <scope>NUCLEOTIDE SEQUENCE</scope>
</reference>
<organism evidence="3 4">
    <name type="scientific">Argiope bruennichi</name>
    <name type="common">Wasp spider</name>
    <name type="synonym">Aranea bruennichi</name>
    <dbReference type="NCBI Taxonomy" id="94029"/>
    <lineage>
        <taxon>Eukaryota</taxon>
        <taxon>Metazoa</taxon>
        <taxon>Ecdysozoa</taxon>
        <taxon>Arthropoda</taxon>
        <taxon>Chelicerata</taxon>
        <taxon>Arachnida</taxon>
        <taxon>Araneae</taxon>
        <taxon>Araneomorphae</taxon>
        <taxon>Entelegynae</taxon>
        <taxon>Araneoidea</taxon>
        <taxon>Araneidae</taxon>
        <taxon>Argiope</taxon>
    </lineage>
</organism>
<dbReference type="PANTHER" id="PTHR36688">
    <property type="entry name" value="ENDO/EXONUCLEASE/PHOSPHATASE DOMAIN-CONTAINING PROTEIN"/>
    <property type="match status" value="1"/>
</dbReference>
<keyword evidence="3" id="KW-0808">Transferase</keyword>
<dbReference type="SUPFAM" id="SSF56219">
    <property type="entry name" value="DNase I-like"/>
    <property type="match status" value="1"/>
</dbReference>
<dbReference type="InterPro" id="IPR000477">
    <property type="entry name" value="RT_dom"/>
</dbReference>
<accession>A0A8T0F4D4</accession>
<dbReference type="Pfam" id="PF00078">
    <property type="entry name" value="RVT_1"/>
    <property type="match status" value="1"/>
</dbReference>
<protein>
    <submittedName>
        <fullName evidence="3">Putative RNA-directed DNA polymerase like protein</fullName>
    </submittedName>
</protein>
<dbReference type="PANTHER" id="PTHR36688:SF2">
    <property type="entry name" value="ENDONUCLEASE_EXONUCLEASE_PHOSPHATASE DOMAIN-CONTAINING PROTEIN"/>
    <property type="match status" value="1"/>
</dbReference>
<dbReference type="Proteomes" id="UP000807504">
    <property type="component" value="Unassembled WGS sequence"/>
</dbReference>
<evidence type="ECO:0000313" key="4">
    <source>
        <dbReference type="Proteomes" id="UP000807504"/>
    </source>
</evidence>
<dbReference type="InterPro" id="IPR052560">
    <property type="entry name" value="RdDP_mobile_element"/>
</dbReference>
<gene>
    <name evidence="3" type="ORF">HNY73_009972</name>
</gene>
<reference evidence="3" key="1">
    <citation type="journal article" date="2020" name="bioRxiv">
        <title>Chromosome-level reference genome of the European wasp spider Argiope bruennichi: a resource for studies on range expansion and evolutionary adaptation.</title>
        <authorList>
            <person name="Sheffer M.M."/>
            <person name="Hoppe A."/>
            <person name="Krehenwinkel H."/>
            <person name="Uhl G."/>
            <person name="Kuss A.W."/>
            <person name="Jensen L."/>
            <person name="Jensen C."/>
            <person name="Gillespie R.G."/>
            <person name="Hoff K.J."/>
            <person name="Prost S."/>
        </authorList>
    </citation>
    <scope>NUCLEOTIDE SEQUENCE</scope>
</reference>
<dbReference type="GO" id="GO:0003964">
    <property type="term" value="F:RNA-directed DNA polymerase activity"/>
    <property type="evidence" value="ECO:0007669"/>
    <property type="project" value="UniProtKB-KW"/>
</dbReference>
<dbReference type="EMBL" id="JABXBU010000030">
    <property type="protein sequence ID" value="KAF8784269.1"/>
    <property type="molecule type" value="Genomic_DNA"/>
</dbReference>
<feature type="domain" description="Endonuclease/exonuclease/phosphatase" evidence="2">
    <location>
        <begin position="107"/>
        <end position="216"/>
    </location>
</feature>
<comment type="caution">
    <text evidence="3">The sequence shown here is derived from an EMBL/GenBank/DDBJ whole genome shotgun (WGS) entry which is preliminary data.</text>
</comment>
<sequence>MPLRILQCNINGLCTSATRAKLDHLLKLADQHRVQIIALQETKYKTAFKLKLKGFNIFRKDRLNRGGGGLALLIRKANFQVINIGQLHNDCDLEIQGISLNWNGEPIKIFNTYLPPNGRGLCDGLSLVTDEQTFILGDLNAKHTSWGCSTSNQIGVDLSNFIDDKAFMCINDGSPTHSSYSYATNEALDVSFVSADLFPKCKWEVLENIGSDHLPILIELNQSSDAKVVETKYWNFKKANWDLFGTKIAQALEQVTPCTELEGQWSLFRETIISAAKAAIPRGNIKDHHRNFADDLSVVEPLILKRNDLSRELFEHNNISVRIELNKVNAEIKQLYASARRKRWTELCENIDVGTSNTKLWKLAKAIDREQPQYEKSNCIDSKDTSLPLNDRDSADTLGRHYCHANDLEFVQDDKFIAVQARKTAHRCRQVKSKNPLFNDPFDREELEMVLKQVDPAKTPGPDGLHGLMIAHLGDCGGSNFYSIFLTILEIGRLPRNWKSAIVIPIRKPNKPAGIPDSYRPIALTNFVCKLFEKLLLNRINFHLATNNLLPSEQYGFRRGHGTQDQILYFAQHVRDAHNNKPTNHTIAVLLDLDKAFDKVWSIVSNSERVSLKLTLDRLSLKKD</sequence>
<dbReference type="AlphaFoldDB" id="A0A8T0F4D4"/>
<dbReference type="Pfam" id="PF14529">
    <property type="entry name" value="Exo_endo_phos_2"/>
    <property type="match status" value="1"/>
</dbReference>
<feature type="domain" description="Reverse transcriptase" evidence="1">
    <location>
        <begin position="506"/>
        <end position="601"/>
    </location>
</feature>
<evidence type="ECO:0000313" key="3">
    <source>
        <dbReference type="EMBL" id="KAF8784269.1"/>
    </source>
</evidence>
<name>A0A8T0F4D4_ARGBR</name>
<keyword evidence="4" id="KW-1185">Reference proteome</keyword>
<dbReference type="InterPro" id="IPR036691">
    <property type="entry name" value="Endo/exonu/phosph_ase_sf"/>
</dbReference>
<keyword evidence="3" id="KW-0548">Nucleotidyltransferase</keyword>
<dbReference type="InterPro" id="IPR005135">
    <property type="entry name" value="Endo/exonuclease/phosphatase"/>
</dbReference>
<evidence type="ECO:0000259" key="2">
    <source>
        <dbReference type="Pfam" id="PF14529"/>
    </source>
</evidence>
<evidence type="ECO:0000259" key="1">
    <source>
        <dbReference type="Pfam" id="PF00078"/>
    </source>
</evidence>